<dbReference type="PROSITE" id="PS01090">
    <property type="entry name" value="TATD_2"/>
    <property type="match status" value="1"/>
</dbReference>
<accession>A0A1S2ZCD3</accession>
<feature type="compositionally biased region" description="Basic and acidic residues" evidence="3">
    <location>
        <begin position="197"/>
        <end position="214"/>
    </location>
</feature>
<reference evidence="5" key="1">
    <citation type="submission" date="2025-08" db="UniProtKB">
        <authorList>
            <consortium name="RefSeq"/>
        </authorList>
    </citation>
    <scope>IDENTIFICATION</scope>
</reference>
<feature type="compositionally biased region" description="Basic and acidic residues" evidence="3">
    <location>
        <begin position="399"/>
        <end position="417"/>
    </location>
</feature>
<feature type="compositionally biased region" description="Basic and acidic residues" evidence="3">
    <location>
        <begin position="180"/>
        <end position="190"/>
    </location>
</feature>
<dbReference type="OrthoDB" id="413993at2759"/>
<evidence type="ECO:0000256" key="3">
    <source>
        <dbReference type="SAM" id="MobiDB-lite"/>
    </source>
</evidence>
<evidence type="ECO:0000256" key="2">
    <source>
        <dbReference type="ARBA" id="ARBA00022801"/>
    </source>
</evidence>
<dbReference type="InParanoid" id="A0A1S2ZCD3"/>
<dbReference type="GeneID" id="103108248"/>
<gene>
    <name evidence="5" type="primary">TATDN2</name>
</gene>
<dbReference type="RefSeq" id="XP_007517210.1">
    <property type="nucleotide sequence ID" value="XM_007517148.3"/>
</dbReference>
<feature type="compositionally biased region" description="Basic residues" evidence="3">
    <location>
        <begin position="1"/>
        <end position="11"/>
    </location>
</feature>
<feature type="region of interest" description="Disordered" evidence="3">
    <location>
        <begin position="350"/>
        <end position="417"/>
    </location>
</feature>
<dbReference type="SUPFAM" id="SSF51556">
    <property type="entry name" value="Metallo-dependent hydrolases"/>
    <property type="match status" value="1"/>
</dbReference>
<dbReference type="Gene3D" id="3.20.20.140">
    <property type="entry name" value="Metal-dependent hydrolases"/>
    <property type="match status" value="1"/>
</dbReference>
<dbReference type="Pfam" id="PF01026">
    <property type="entry name" value="TatD_DNase"/>
    <property type="match status" value="1"/>
</dbReference>
<dbReference type="PROSITE" id="PS01091">
    <property type="entry name" value="TATD_3"/>
    <property type="match status" value="1"/>
</dbReference>
<dbReference type="CTD" id="9797"/>
<dbReference type="Proteomes" id="UP001652624">
    <property type="component" value="Chromosome 21"/>
</dbReference>
<feature type="compositionally biased region" description="Low complexity" evidence="3">
    <location>
        <begin position="48"/>
        <end position="59"/>
    </location>
</feature>
<evidence type="ECO:0000313" key="5">
    <source>
        <dbReference type="RefSeq" id="XP_007517210.1"/>
    </source>
</evidence>
<dbReference type="PANTHER" id="PTHR46363">
    <property type="entry name" value="DEOXYRIBONUCLEASE TATDN2-RELATED"/>
    <property type="match status" value="1"/>
</dbReference>
<feature type="compositionally biased region" description="Low complexity" evidence="3">
    <location>
        <begin position="305"/>
        <end position="317"/>
    </location>
</feature>
<dbReference type="InterPro" id="IPR001130">
    <property type="entry name" value="TatD-like"/>
</dbReference>
<name>A0A1S2ZCD3_ERIEU</name>
<dbReference type="eggNOG" id="KOG3020">
    <property type="taxonomic scope" value="Eukaryota"/>
</dbReference>
<dbReference type="CDD" id="cd01310">
    <property type="entry name" value="TatD_DNAse"/>
    <property type="match status" value="1"/>
</dbReference>
<comment type="similarity">
    <text evidence="1">Belongs to the metallo-dependent hydrolases superfamily. TatD-type hydrolase family.</text>
</comment>
<keyword evidence="4" id="KW-1185">Reference proteome</keyword>
<feature type="region of interest" description="Disordered" evidence="3">
    <location>
        <begin position="1"/>
        <end position="317"/>
    </location>
</feature>
<protein>
    <submittedName>
        <fullName evidence="5">Deoxyribonuclease TATDN2</fullName>
    </submittedName>
</protein>
<dbReference type="InterPro" id="IPR018228">
    <property type="entry name" value="DNase_TatD-rel_CS"/>
</dbReference>
<dbReference type="AlphaFoldDB" id="A0A1S2ZCD3"/>
<dbReference type="PROSITE" id="PS01137">
    <property type="entry name" value="TATD_1"/>
    <property type="match status" value="1"/>
</dbReference>
<organism evidence="4 5">
    <name type="scientific">Erinaceus europaeus</name>
    <name type="common">Western European hedgehog</name>
    <dbReference type="NCBI Taxonomy" id="9365"/>
    <lineage>
        <taxon>Eukaryota</taxon>
        <taxon>Metazoa</taxon>
        <taxon>Chordata</taxon>
        <taxon>Craniata</taxon>
        <taxon>Vertebrata</taxon>
        <taxon>Euteleostomi</taxon>
        <taxon>Mammalia</taxon>
        <taxon>Eutheria</taxon>
        <taxon>Laurasiatheria</taxon>
        <taxon>Eulipotyphla</taxon>
        <taxon>Erinaceidae</taxon>
        <taxon>Erinaceinae</taxon>
        <taxon>Erinaceus</taxon>
    </lineage>
</organism>
<feature type="compositionally biased region" description="Basic and acidic residues" evidence="3">
    <location>
        <begin position="73"/>
        <end position="108"/>
    </location>
</feature>
<dbReference type="GO" id="GO:0016788">
    <property type="term" value="F:hydrolase activity, acting on ester bonds"/>
    <property type="evidence" value="ECO:0007669"/>
    <property type="project" value="InterPro"/>
</dbReference>
<dbReference type="PANTHER" id="PTHR46363:SF1">
    <property type="entry name" value="DEOXYRIBONUCLEASE TATDN2-RELATED"/>
    <property type="match status" value="1"/>
</dbReference>
<dbReference type="FunFam" id="3.20.20.140:FF:000027">
    <property type="entry name" value="putative deoxyribonuclease TATDN2"/>
    <property type="match status" value="1"/>
</dbReference>
<evidence type="ECO:0000313" key="4">
    <source>
        <dbReference type="Proteomes" id="UP001652624"/>
    </source>
</evidence>
<evidence type="ECO:0000256" key="1">
    <source>
        <dbReference type="ARBA" id="ARBA00009275"/>
    </source>
</evidence>
<dbReference type="FunCoup" id="A0A1S2ZCD3">
    <property type="interactions" value="1949"/>
</dbReference>
<proteinExistence type="inferred from homology"/>
<dbReference type="InterPro" id="IPR032466">
    <property type="entry name" value="Metal_Hydrolase"/>
</dbReference>
<sequence length="684" mass="76268">MAERGKVKHHWSSPSEGGPRKRSCLGHVAPARSPPRLSPRPGEHVGRRSSSSSSRSAAAQGLSRPRAPQEMAALREEACSLKMAAKDRCRDPEDSERAAEAEGQKEATEDASQAQRRNRDRLRDRGSTMIYLRALQGILGTAMPRRVGEAAARAKPGSREQPGCRQEGPARTAAPSAAQKKREKEKKEERDREEEEEQKREKEKECATEARAEEMGQLEQEQSSFCTRRVVIDPDPDPEEPGQGPSGDWRAVSDKPSPALEFLDTADSHPGSYRASAREVVLEHSSSGSDWSDVDEVSPARFSQEEPVAPRAAAPEPSAFPADCVMYPAHLYSSPWCDYAAYWSGGPRTPGPLAPAGADTPKAGPGPTQQTQDAPQAREASAEGRSRSSRPPRDAGCGVREKRTFREETPPRPPEEGFIDTHCHLDMLYSKLAFRGSFSRFREVYSSSFPREFQGCISDFCDPRTLTDRLWEELLKEDLVWGAFGCHPHFARYYSDSQERDLLQALRHPKAVAFGEMGLDYSYKCSTPVPEQHKVFERQLRLAVSLRKPLVIHCREADEDLLAIMKKLVPSDYKIHRHCFTGSFPVLEPLLEHFPNMSVGFTALLTYTSAWEVRDALRQVPLERIIVETDAPYFLPRQVPKSLCPYAHPGLALHTVREIAHVKGLSLSSTLAALRENTTRLYSL</sequence>
<keyword evidence="2" id="KW-0378">Hydrolase</keyword>